<evidence type="ECO:0000256" key="3">
    <source>
        <dbReference type="ARBA" id="ARBA00023125"/>
    </source>
</evidence>
<dbReference type="AlphaFoldDB" id="A0A6S7BZ93"/>
<dbReference type="CDD" id="cd08474">
    <property type="entry name" value="PBP2_CrgA_like_5"/>
    <property type="match status" value="1"/>
</dbReference>
<dbReference type="InterPro" id="IPR005119">
    <property type="entry name" value="LysR_subst-bd"/>
</dbReference>
<evidence type="ECO:0000313" key="7">
    <source>
        <dbReference type="Proteomes" id="UP000494115"/>
    </source>
</evidence>
<keyword evidence="4" id="KW-0804">Transcription</keyword>
<dbReference type="Gene3D" id="1.10.10.10">
    <property type="entry name" value="Winged helix-like DNA-binding domain superfamily/Winged helix DNA-binding domain"/>
    <property type="match status" value="1"/>
</dbReference>
<reference evidence="6 7" key="1">
    <citation type="submission" date="2020-04" db="EMBL/GenBank/DDBJ databases">
        <authorList>
            <person name="De Canck E."/>
        </authorList>
    </citation>
    <scope>NUCLEOTIDE SEQUENCE [LARGE SCALE GENOMIC DNA]</scope>
    <source>
        <strain evidence="6 7">LMG 28138</strain>
    </source>
</reference>
<dbReference type="GO" id="GO:0003677">
    <property type="term" value="F:DNA binding"/>
    <property type="evidence" value="ECO:0007669"/>
    <property type="project" value="UniProtKB-KW"/>
</dbReference>
<keyword evidence="2" id="KW-0805">Transcription regulation</keyword>
<name>A0A6S7BZ93_9BURK</name>
<dbReference type="InterPro" id="IPR036390">
    <property type="entry name" value="WH_DNA-bd_sf"/>
</dbReference>
<dbReference type="SUPFAM" id="SSF46785">
    <property type="entry name" value="Winged helix' DNA-binding domain"/>
    <property type="match status" value="1"/>
</dbReference>
<gene>
    <name evidence="6" type="primary">pgrR_10</name>
    <name evidence="6" type="ORF">LMG28138_05419</name>
</gene>
<accession>A0A6S7BZ93</accession>
<dbReference type="InterPro" id="IPR000847">
    <property type="entry name" value="LysR_HTH_N"/>
</dbReference>
<feature type="domain" description="HTH lysR-type" evidence="5">
    <location>
        <begin position="9"/>
        <end position="61"/>
    </location>
</feature>
<organism evidence="6 7">
    <name type="scientific">Pararobbsia alpina</name>
    <dbReference type="NCBI Taxonomy" id="621374"/>
    <lineage>
        <taxon>Bacteria</taxon>
        <taxon>Pseudomonadati</taxon>
        <taxon>Pseudomonadota</taxon>
        <taxon>Betaproteobacteria</taxon>
        <taxon>Burkholderiales</taxon>
        <taxon>Burkholderiaceae</taxon>
        <taxon>Pararobbsia</taxon>
    </lineage>
</organism>
<keyword evidence="3" id="KW-0238">DNA-binding</keyword>
<evidence type="ECO:0000256" key="1">
    <source>
        <dbReference type="ARBA" id="ARBA00009437"/>
    </source>
</evidence>
<dbReference type="InterPro" id="IPR058163">
    <property type="entry name" value="LysR-type_TF_proteobact-type"/>
</dbReference>
<comment type="similarity">
    <text evidence="1">Belongs to the LysR transcriptional regulatory family.</text>
</comment>
<dbReference type="PANTHER" id="PTHR30537">
    <property type="entry name" value="HTH-TYPE TRANSCRIPTIONAL REGULATOR"/>
    <property type="match status" value="1"/>
</dbReference>
<sequence>MSRSGLIELEAVLAVGRCGGFRAAARELGMSSSAISQTVAALEARLGVRLFDRTTRSVSLSAAGEQFLGQIGPALATIRSAMEDVDQHRERPSGVLRLNAALNWARMILEPLVFEYLRRYPDMKVELVTEGRLIDLVAEGFDAGIRNAEALPPDMVAVPIAPTLRSVIVGSPAYFDGRERPKVPADLMKHNCVRARKPSGAIYHWEFASHGQAMELDVPGSLTLDEADLMRRAALDGIGLVWIVEDLVANDLASGRLVQVLDDWSPSYPGISLYYPGRRHAPAKLRAFIELVKEKSGQLDLRSQRV</sequence>
<dbReference type="FunFam" id="1.10.10.10:FF:000001">
    <property type="entry name" value="LysR family transcriptional regulator"/>
    <property type="match status" value="1"/>
</dbReference>
<dbReference type="GO" id="GO:0003700">
    <property type="term" value="F:DNA-binding transcription factor activity"/>
    <property type="evidence" value="ECO:0007669"/>
    <property type="project" value="InterPro"/>
</dbReference>
<dbReference type="InterPro" id="IPR036388">
    <property type="entry name" value="WH-like_DNA-bd_sf"/>
</dbReference>
<keyword evidence="7" id="KW-1185">Reference proteome</keyword>
<evidence type="ECO:0000313" key="6">
    <source>
        <dbReference type="EMBL" id="CAB3803836.1"/>
    </source>
</evidence>
<dbReference type="PROSITE" id="PS50931">
    <property type="entry name" value="HTH_LYSR"/>
    <property type="match status" value="1"/>
</dbReference>
<proteinExistence type="inferred from homology"/>
<dbReference type="PANTHER" id="PTHR30537:SF5">
    <property type="entry name" value="HTH-TYPE TRANSCRIPTIONAL ACTIVATOR TTDR-RELATED"/>
    <property type="match status" value="1"/>
</dbReference>
<evidence type="ECO:0000256" key="4">
    <source>
        <dbReference type="ARBA" id="ARBA00023163"/>
    </source>
</evidence>
<protein>
    <submittedName>
        <fullName evidence="6">HTH-type transcriptional regulator PgrR</fullName>
    </submittedName>
</protein>
<dbReference type="Pfam" id="PF03466">
    <property type="entry name" value="LysR_substrate"/>
    <property type="match status" value="1"/>
</dbReference>
<dbReference type="EMBL" id="CADIKM010000058">
    <property type="protein sequence ID" value="CAB3803836.1"/>
    <property type="molecule type" value="Genomic_DNA"/>
</dbReference>
<evidence type="ECO:0000259" key="5">
    <source>
        <dbReference type="PROSITE" id="PS50931"/>
    </source>
</evidence>
<dbReference type="PRINTS" id="PR00039">
    <property type="entry name" value="HTHLYSR"/>
</dbReference>
<dbReference type="SUPFAM" id="SSF53850">
    <property type="entry name" value="Periplasmic binding protein-like II"/>
    <property type="match status" value="1"/>
</dbReference>
<dbReference type="Proteomes" id="UP000494115">
    <property type="component" value="Unassembled WGS sequence"/>
</dbReference>
<dbReference type="RefSeq" id="WP_175107985.1">
    <property type="nucleotide sequence ID" value="NZ_CADIKM010000058.1"/>
</dbReference>
<dbReference type="Gene3D" id="3.40.190.290">
    <property type="match status" value="1"/>
</dbReference>
<evidence type="ECO:0000256" key="2">
    <source>
        <dbReference type="ARBA" id="ARBA00023015"/>
    </source>
</evidence>
<dbReference type="Pfam" id="PF00126">
    <property type="entry name" value="HTH_1"/>
    <property type="match status" value="1"/>
</dbReference>